<feature type="compositionally biased region" description="Basic and acidic residues" evidence="1">
    <location>
        <begin position="10"/>
        <end position="19"/>
    </location>
</feature>
<reference evidence="2 3" key="1">
    <citation type="submission" date="2024-04" db="EMBL/GenBank/DDBJ databases">
        <title>Phyllosticta paracitricarpa is synonymous to the EU quarantine fungus P. citricarpa based on phylogenomic analyses.</title>
        <authorList>
            <consortium name="Lawrence Berkeley National Laboratory"/>
            <person name="Van Ingen-Buijs V.A."/>
            <person name="Van Westerhoven A.C."/>
            <person name="Haridas S."/>
            <person name="Skiadas P."/>
            <person name="Martin F."/>
            <person name="Groenewald J.Z."/>
            <person name="Crous P.W."/>
            <person name="Seidl M.F."/>
        </authorList>
    </citation>
    <scope>NUCLEOTIDE SEQUENCE [LARGE SCALE GENOMIC DNA]</scope>
    <source>
        <strain evidence="2 3">CBS 122670</strain>
    </source>
</reference>
<gene>
    <name evidence="2" type="ORF">IWX46DRAFT_393456</name>
</gene>
<comment type="caution">
    <text evidence="2">The sequence shown here is derived from an EMBL/GenBank/DDBJ whole genome shotgun (WGS) entry which is preliminary data.</text>
</comment>
<name>A0ABR1MP10_9PEZI</name>
<organism evidence="2 3">
    <name type="scientific">Phyllosticta citricarpa</name>
    <dbReference type="NCBI Taxonomy" id="55181"/>
    <lineage>
        <taxon>Eukaryota</taxon>
        <taxon>Fungi</taxon>
        <taxon>Dikarya</taxon>
        <taxon>Ascomycota</taxon>
        <taxon>Pezizomycotina</taxon>
        <taxon>Dothideomycetes</taxon>
        <taxon>Dothideomycetes incertae sedis</taxon>
        <taxon>Botryosphaeriales</taxon>
        <taxon>Phyllostictaceae</taxon>
        <taxon>Phyllosticta</taxon>
    </lineage>
</organism>
<proteinExistence type="predicted"/>
<accession>A0ABR1MP10</accession>
<evidence type="ECO:0000256" key="1">
    <source>
        <dbReference type="SAM" id="MobiDB-lite"/>
    </source>
</evidence>
<evidence type="ECO:0000313" key="3">
    <source>
        <dbReference type="Proteomes" id="UP001365128"/>
    </source>
</evidence>
<sequence>MHQARAAAWIRREESRASSREAPQGRLRINHRRTNESSDPDYGQIGHGVYTGSMLRGAVKAVHVAALNVVSFQVLLRGSRFPKRPFGCPKESFCECQLLNGSLKVVAEAGPSVVLIWKGASHSVAVHVCATAACTEMSSEHSFFLEWCLEPIMWTKSSPRRPRTCEEADRHAYWCQSSPKDKFPHTTTREMQVFMHIFHGETDRVIGPSFSTIVQLRGCRSRVEEFEKVQRLVQNGTISSTVMACIGGWPGIELIWRSAGQGQGQI</sequence>
<protein>
    <submittedName>
        <fullName evidence="2">Uncharacterized protein</fullName>
    </submittedName>
</protein>
<dbReference type="EMBL" id="JBBPDW010000006">
    <property type="protein sequence ID" value="KAK7551654.1"/>
    <property type="molecule type" value="Genomic_DNA"/>
</dbReference>
<feature type="region of interest" description="Disordered" evidence="1">
    <location>
        <begin position="9"/>
        <end position="43"/>
    </location>
</feature>
<dbReference type="Proteomes" id="UP001365128">
    <property type="component" value="Unassembled WGS sequence"/>
</dbReference>
<keyword evidence="3" id="KW-1185">Reference proteome</keyword>
<evidence type="ECO:0000313" key="2">
    <source>
        <dbReference type="EMBL" id="KAK7551654.1"/>
    </source>
</evidence>